<dbReference type="PANTHER" id="PTHR10395:SF7">
    <property type="entry name" value="5-HYDROXYISOURATE HYDROLASE"/>
    <property type="match status" value="1"/>
</dbReference>
<comment type="subunit">
    <text evidence="4">Homotetramer.</text>
</comment>
<dbReference type="Pfam" id="PF10419">
    <property type="entry name" value="TFIIIC_sub6"/>
    <property type="match status" value="1"/>
</dbReference>
<feature type="region of interest" description="Disordered" evidence="9">
    <location>
        <begin position="419"/>
        <end position="465"/>
    </location>
</feature>
<evidence type="ECO:0000256" key="4">
    <source>
        <dbReference type="ARBA" id="ARBA00011881"/>
    </source>
</evidence>
<keyword evidence="6" id="KW-0659">Purine metabolism</keyword>
<feature type="compositionally biased region" description="Polar residues" evidence="9">
    <location>
        <begin position="156"/>
        <end position="172"/>
    </location>
</feature>
<dbReference type="GO" id="GO:0006144">
    <property type="term" value="P:purine nucleobase metabolic process"/>
    <property type="evidence" value="ECO:0007669"/>
    <property type="project" value="UniProtKB-KW"/>
</dbReference>
<dbReference type="Pfam" id="PF00576">
    <property type="entry name" value="Transthyretin"/>
    <property type="match status" value="1"/>
</dbReference>
<keyword evidence="7 12" id="KW-0378">Hydrolase</keyword>
<dbReference type="InterPro" id="IPR023416">
    <property type="entry name" value="Transthyretin/HIU_hydrolase_d"/>
</dbReference>
<evidence type="ECO:0000259" key="11">
    <source>
        <dbReference type="Pfam" id="PF10419"/>
    </source>
</evidence>
<protein>
    <recommendedName>
        <fullName evidence="5">hydroxyisourate hydrolase</fullName>
        <ecNumber evidence="5">3.5.2.17</ecNumber>
    </recommendedName>
</protein>
<dbReference type="InterPro" id="IPR014306">
    <property type="entry name" value="Hydroxyisourate_hydrolase"/>
</dbReference>
<dbReference type="PANTHER" id="PTHR10395">
    <property type="entry name" value="URICASE AND TRANSTHYRETIN-RELATED"/>
    <property type="match status" value="1"/>
</dbReference>
<feature type="region of interest" description="Disordered" evidence="9">
    <location>
        <begin position="359"/>
        <end position="396"/>
    </location>
</feature>
<comment type="function">
    <text evidence="2">Catalyzes the hydrolysis of 5-hydroxyisourate (HIU) to 2-oxo-4-hydroxy-4-carboxy-5-ureidoimidazoline (OHCU).</text>
</comment>
<dbReference type="OrthoDB" id="1877767at2759"/>
<dbReference type="Gene3D" id="2.60.40.180">
    <property type="entry name" value="Transthyretin/hydroxyisourate hydrolase domain"/>
    <property type="match status" value="1"/>
</dbReference>
<sequence>MQPIKTHEMLAGGFARPSPKPYKTEIPTYDDEDEWEYEYSTTETETYYLTLDLSIPEFTTRDTRNIVQAGRGGYLSSWIGDPEKGNGNSSENKARYRFAADDIDEEDDQELPEREDQDPDDIDTSSIDPALKAVDATAASTNAATRDPTTGPADASSHSQTGGSNAINTASFETPRRSDPDADAGEVQILELHSKTPIIAYRGRIFEGQWAENSGTEMIFAAQGSAECDDTGGSESLPRIDTLPGGIDLLAASSARILTTERKIQPRLDTNLDEVKSQLGIRVVVGRDLNGDRRKQAAFLENLMAVKRIKGEADSVPVFARPPINKSFRDDRDPDWKPRRRKLRPVKAIPRMGRTVVMGGAVGDSKATGEDKDKGKAVEPQVGEDITGQEAGAEGVTEMEAEAQAAEPAQSVVFQPPWQPRSISGPVPFFSTPQFRPRRKKQQLPNADEPKKQPLSKTSLPVSRSARTALLSEDHGLLNAPAMAEKAPITCHVLDTTAGRPASGINVTLTPPPTTNATSTLSFSATTDADGRIKLWNTAIDVALAEASAQGTQPSRWTLRFDTGSYFGPGKTFFPEVVVVFEVQPGQHYHVPLLLSPYSYSTYRGS</sequence>
<dbReference type="EC" id="3.5.2.17" evidence="5"/>
<dbReference type="EMBL" id="LBBL01000287">
    <property type="protein sequence ID" value="KKF93009.1"/>
    <property type="molecule type" value="Genomic_DNA"/>
</dbReference>
<feature type="domain" description="Transcription factor TFIIIC triple barrel" evidence="11">
    <location>
        <begin position="42"/>
        <end position="263"/>
    </location>
</feature>
<organism evidence="12 13">
    <name type="scientific">Ceratocystis fimbriata f. sp. platani</name>
    <dbReference type="NCBI Taxonomy" id="88771"/>
    <lineage>
        <taxon>Eukaryota</taxon>
        <taxon>Fungi</taxon>
        <taxon>Dikarya</taxon>
        <taxon>Ascomycota</taxon>
        <taxon>Pezizomycotina</taxon>
        <taxon>Sordariomycetes</taxon>
        <taxon>Hypocreomycetidae</taxon>
        <taxon>Microascales</taxon>
        <taxon>Ceratocystidaceae</taxon>
        <taxon>Ceratocystis</taxon>
    </lineage>
</organism>
<feature type="domain" description="Transthyretin/hydroxyisourate hydrolase" evidence="10">
    <location>
        <begin position="489"/>
        <end position="605"/>
    </location>
</feature>
<comment type="catalytic activity">
    <reaction evidence="1">
        <text>5-hydroxyisourate + H2O = 5-hydroxy-2-oxo-4-ureido-2,5-dihydro-1H-imidazole-5-carboxylate + H(+)</text>
        <dbReference type="Rhea" id="RHEA:23736"/>
        <dbReference type="ChEBI" id="CHEBI:15377"/>
        <dbReference type="ChEBI" id="CHEBI:15378"/>
        <dbReference type="ChEBI" id="CHEBI:18072"/>
        <dbReference type="ChEBI" id="CHEBI:58639"/>
        <dbReference type="EC" id="3.5.2.17"/>
    </reaction>
</comment>
<dbReference type="PRINTS" id="PR00189">
    <property type="entry name" value="TRNSTHYRETIN"/>
</dbReference>
<gene>
    <name evidence="12" type="ORF">CFO_g4632</name>
</gene>
<feature type="compositionally biased region" description="Acidic residues" evidence="9">
    <location>
        <begin position="101"/>
        <end position="123"/>
    </location>
</feature>
<reference evidence="12 13" key="1">
    <citation type="submission" date="2015-04" db="EMBL/GenBank/DDBJ databases">
        <title>Genome sequence of Ceratocystis platani, a major pathogen of plane trees.</title>
        <authorList>
            <person name="Belbahri L."/>
        </authorList>
    </citation>
    <scope>NUCLEOTIDE SEQUENCE [LARGE SCALE GENOMIC DNA]</scope>
    <source>
        <strain evidence="12 13">CFO</strain>
    </source>
</reference>
<dbReference type="InterPro" id="IPR000895">
    <property type="entry name" value="Transthyretin/HIU_hydrolase"/>
</dbReference>
<dbReference type="Proteomes" id="UP000034841">
    <property type="component" value="Unassembled WGS sequence"/>
</dbReference>
<evidence type="ECO:0000256" key="3">
    <source>
        <dbReference type="ARBA" id="ARBA00009850"/>
    </source>
</evidence>
<comment type="similarity">
    <text evidence="3">Belongs to the transthyretin family. 5-hydroxyisourate hydrolase subfamily.</text>
</comment>
<dbReference type="InterPro" id="IPR023418">
    <property type="entry name" value="Thyroxine_BS"/>
</dbReference>
<evidence type="ECO:0000313" key="12">
    <source>
        <dbReference type="EMBL" id="KKF93009.1"/>
    </source>
</evidence>
<dbReference type="NCBIfam" id="TIGR02962">
    <property type="entry name" value="hdxy_isourate"/>
    <property type="match status" value="1"/>
</dbReference>
<feature type="region of interest" description="Disordered" evidence="9">
    <location>
        <begin position="1"/>
        <end position="27"/>
    </location>
</feature>
<dbReference type="InterPro" id="IPR023419">
    <property type="entry name" value="Transthyretin_CS"/>
</dbReference>
<dbReference type="SUPFAM" id="SSF49472">
    <property type="entry name" value="Transthyretin (synonym: prealbumin)"/>
    <property type="match status" value="1"/>
</dbReference>
<feature type="compositionally biased region" description="Polar residues" evidence="9">
    <location>
        <begin position="455"/>
        <end position="465"/>
    </location>
</feature>
<accession>A0A0F8DA55</accession>
<evidence type="ECO:0000256" key="1">
    <source>
        <dbReference type="ARBA" id="ARBA00001043"/>
    </source>
</evidence>
<dbReference type="Gene3D" id="2.60.40.4370">
    <property type="match status" value="1"/>
</dbReference>
<dbReference type="GO" id="GO:0033971">
    <property type="term" value="F:hydroxyisourate hydrolase activity"/>
    <property type="evidence" value="ECO:0007669"/>
    <property type="project" value="UniProtKB-EC"/>
</dbReference>
<dbReference type="InterPro" id="IPR019481">
    <property type="entry name" value="TFIIIC_triple_barrel"/>
</dbReference>
<feature type="compositionally biased region" description="Basic and acidic residues" evidence="9">
    <location>
        <begin position="367"/>
        <end position="377"/>
    </location>
</feature>
<dbReference type="InterPro" id="IPR036817">
    <property type="entry name" value="Transthyretin/HIU_hydrolase_sf"/>
</dbReference>
<feature type="region of interest" description="Disordered" evidence="9">
    <location>
        <begin position="138"/>
        <end position="182"/>
    </location>
</feature>
<evidence type="ECO:0000256" key="7">
    <source>
        <dbReference type="ARBA" id="ARBA00022801"/>
    </source>
</evidence>
<dbReference type="PROSITE" id="PS00769">
    <property type="entry name" value="TRANSTHYRETIN_2"/>
    <property type="match status" value="1"/>
</dbReference>
<proteinExistence type="inferred from homology"/>
<evidence type="ECO:0000256" key="6">
    <source>
        <dbReference type="ARBA" id="ARBA00022631"/>
    </source>
</evidence>
<dbReference type="PROSITE" id="PS00768">
    <property type="entry name" value="TRANSTHYRETIN_1"/>
    <property type="match status" value="1"/>
</dbReference>
<feature type="binding site" evidence="8">
    <location>
        <position position="532"/>
    </location>
    <ligand>
        <name>substrate</name>
    </ligand>
</feature>
<keyword evidence="13" id="KW-1185">Reference proteome</keyword>
<name>A0A0F8DA55_CERFI</name>
<feature type="binding site" evidence="8">
    <location>
        <position position="603"/>
    </location>
    <ligand>
        <name>substrate</name>
    </ligand>
</feature>
<evidence type="ECO:0000256" key="2">
    <source>
        <dbReference type="ARBA" id="ARBA00002704"/>
    </source>
</evidence>
<evidence type="ECO:0000256" key="9">
    <source>
        <dbReference type="SAM" id="MobiDB-lite"/>
    </source>
</evidence>
<comment type="caution">
    <text evidence="12">The sequence shown here is derived from an EMBL/GenBank/DDBJ whole genome shotgun (WGS) entry which is preliminary data.</text>
</comment>
<evidence type="ECO:0000313" key="13">
    <source>
        <dbReference type="Proteomes" id="UP000034841"/>
    </source>
</evidence>
<evidence type="ECO:0000259" key="10">
    <source>
        <dbReference type="Pfam" id="PF00576"/>
    </source>
</evidence>
<evidence type="ECO:0000256" key="8">
    <source>
        <dbReference type="PIRSR" id="PIRSR600895-51"/>
    </source>
</evidence>
<feature type="binding site" evidence="8">
    <location>
        <position position="492"/>
    </location>
    <ligand>
        <name>substrate</name>
    </ligand>
</feature>
<evidence type="ECO:0000256" key="5">
    <source>
        <dbReference type="ARBA" id="ARBA00012609"/>
    </source>
</evidence>
<dbReference type="AlphaFoldDB" id="A0A0F8DA55"/>
<feature type="region of interest" description="Disordered" evidence="9">
    <location>
        <begin position="73"/>
        <end position="126"/>
    </location>
</feature>